<dbReference type="Pfam" id="PF04616">
    <property type="entry name" value="Glyco_hydro_43"/>
    <property type="match status" value="1"/>
</dbReference>
<protein>
    <submittedName>
        <fullName evidence="7">Beta-xylosidase</fullName>
        <ecNumber evidence="7">3.2.1.8</ecNumber>
    </submittedName>
</protein>
<evidence type="ECO:0000313" key="8">
    <source>
        <dbReference type="Proteomes" id="UP000277570"/>
    </source>
</evidence>
<dbReference type="Gene3D" id="2.60.120.200">
    <property type="match status" value="1"/>
</dbReference>
<proteinExistence type="inferred from homology"/>
<evidence type="ECO:0000256" key="4">
    <source>
        <dbReference type="SAM" id="SignalP"/>
    </source>
</evidence>
<dbReference type="PANTHER" id="PTHR42812:SF15">
    <property type="entry name" value="HYDROLASE, PUTATIVE (AFU_ORTHOLOGUE AFUA_2G00930)-RELATED"/>
    <property type="match status" value="1"/>
</dbReference>
<dbReference type="SUPFAM" id="SSF75005">
    <property type="entry name" value="Arabinanase/levansucrase/invertase"/>
    <property type="match status" value="1"/>
</dbReference>
<evidence type="ECO:0000256" key="3">
    <source>
        <dbReference type="ARBA" id="ARBA00023295"/>
    </source>
</evidence>
<dbReference type="SUPFAM" id="SSF49899">
    <property type="entry name" value="Concanavalin A-like lectins/glucanases"/>
    <property type="match status" value="1"/>
</dbReference>
<evidence type="ECO:0000259" key="6">
    <source>
        <dbReference type="Pfam" id="PF17851"/>
    </source>
</evidence>
<dbReference type="InterPro" id="IPR008979">
    <property type="entry name" value="Galactose-bd-like_sf"/>
</dbReference>
<accession>A0ABY6SZ52</accession>
<dbReference type="Gene3D" id="2.115.10.20">
    <property type="entry name" value="Glycosyl hydrolase domain, family 43"/>
    <property type="match status" value="1"/>
</dbReference>
<dbReference type="PANTHER" id="PTHR42812">
    <property type="entry name" value="BETA-XYLOSIDASE"/>
    <property type="match status" value="1"/>
</dbReference>
<dbReference type="InterPro" id="IPR041542">
    <property type="entry name" value="GH43_C2"/>
</dbReference>
<feature type="domain" description="Beta-xylosidase C-terminal Concanavalin A-like" evidence="6">
    <location>
        <begin position="717"/>
        <end position="879"/>
    </location>
</feature>
<dbReference type="Proteomes" id="UP000277570">
    <property type="component" value="Unassembled WGS sequence"/>
</dbReference>
<organism evidence="7 8">
    <name type="scientific">Clostridium carnis</name>
    <dbReference type="NCBI Taxonomy" id="1530"/>
    <lineage>
        <taxon>Bacteria</taxon>
        <taxon>Bacillati</taxon>
        <taxon>Bacillota</taxon>
        <taxon>Clostridia</taxon>
        <taxon>Eubacteriales</taxon>
        <taxon>Clostridiaceae</taxon>
        <taxon>Clostridium</taxon>
    </lineage>
</organism>
<dbReference type="EC" id="3.2.1.8" evidence="7"/>
<feature type="domain" description="CBM-cenC" evidence="5">
    <location>
        <begin position="558"/>
        <end position="679"/>
    </location>
</feature>
<sequence length="894" mass="99273">MYKKLGSVLLASTFSFSLVPAISVLATETSDRAQNPFIWADVPDNDVIRVGDAYYMTSTTMHMNPGVPIMKSYDLVNWKIVNYVYDVLDGDDEQTLTNGENEYGEGSWASSLRYHDGTYYIAFSSNSTGKTYIYQTEDIENGPWKHSTIDRLFHDMSLLFDDDDRVYMVDGSGDIHITELISDATAIKEGGLDKTIIKDASLLAGSNVGLLAEGAHIQKINGKYYVFLITWPTGGSRQELCFRADSIDGDYEGKVVLNYNGIAQGGIVDTPDGDWYGMLFRDSGPVGRMPYLVPVTWEDGWPIFGVDGKVPEDTGIKLDLSKTNIVSSDEFYQGSEKIGYSHTVLETSDDENSEGGDLVLDDPADGKELLKNGDFDDGIDDWEVNEGGQLSTTDDSVVLYGTHNWEANESGESSTTDDSVVLKTSYTNSTAVLKISNRKGTTSGPKQNLTGKLEAGKTYYFSAKVKYDALDSAPDNRTFNFTMQNGPDYRYRKNLGSKSIKKGEWGTISGTYTMPEDVDPDNVFIFIETSWTPEQDKNKDLMDFYVDDVSFVDMTVDANIIKNGEFDSDIESWEGTWAGKVKWNDDGVVHVYDRTRTGGGPLQPLSGKVKAGEKYKFSAKVKYDDGPDSKYFNYTIHTNGDTKVMGSANITKGEWGVIEGTYTIPDGADTSTDTYIFLETPWTANPDATNDLMDFYVDDVLLEPVSTGGSGIKGGENDYNGSNLGLVWQWNHNPDNNNWSLTDRDGYLRLTTGRKSTSILDARNTLTQRTFGPQCSGDVAIDVSNMKDGDYAGLAAFQFYYGTVGVKMEGNSKYIVMMRGSTNDASEESEPVEIARIPLDQEKVYLKIDFNYENNTNKAYFYYSLDGKEWNKMGGGFVISLYFTSFYGISIWII</sequence>
<dbReference type="GO" id="GO:0031176">
    <property type="term" value="F:endo-1,4-beta-xylanase activity"/>
    <property type="evidence" value="ECO:0007669"/>
    <property type="project" value="UniProtKB-EC"/>
</dbReference>
<comment type="caution">
    <text evidence="7">The sequence shown here is derived from an EMBL/GenBank/DDBJ whole genome shotgun (WGS) entry which is preliminary data.</text>
</comment>
<keyword evidence="3 7" id="KW-0326">Glycosidase</keyword>
<dbReference type="InterPro" id="IPR051795">
    <property type="entry name" value="Glycosyl_Hydrlase_43"/>
</dbReference>
<keyword evidence="4" id="KW-0732">Signal</keyword>
<evidence type="ECO:0000313" key="7">
    <source>
        <dbReference type="EMBL" id="VDG73945.1"/>
    </source>
</evidence>
<evidence type="ECO:0000256" key="1">
    <source>
        <dbReference type="ARBA" id="ARBA00009865"/>
    </source>
</evidence>
<dbReference type="CDD" id="cd09001">
    <property type="entry name" value="GH43_FsAxh1-like"/>
    <property type="match status" value="1"/>
</dbReference>
<gene>
    <name evidence="7" type="primary">xynA</name>
    <name evidence="7" type="ORF">NCTC10913_04326</name>
</gene>
<evidence type="ECO:0000256" key="2">
    <source>
        <dbReference type="ARBA" id="ARBA00022801"/>
    </source>
</evidence>
<keyword evidence="2 7" id="KW-0378">Hydrolase</keyword>
<dbReference type="SUPFAM" id="SSF49785">
    <property type="entry name" value="Galactose-binding domain-like"/>
    <property type="match status" value="2"/>
</dbReference>
<dbReference type="Pfam" id="PF17851">
    <property type="entry name" value="GH43_C2"/>
    <property type="match status" value="1"/>
</dbReference>
<dbReference type="RefSeq" id="WP_125149829.1">
    <property type="nucleotide sequence ID" value="NZ_UYIN01000021.1"/>
</dbReference>
<reference evidence="7 8" key="1">
    <citation type="submission" date="2018-11" db="EMBL/GenBank/DDBJ databases">
        <authorList>
            <consortium name="Pathogen Informatics"/>
        </authorList>
    </citation>
    <scope>NUCLEOTIDE SEQUENCE [LARGE SCALE GENOMIC DNA]</scope>
    <source>
        <strain evidence="7 8">NCTC10913</strain>
    </source>
</reference>
<dbReference type="InterPro" id="IPR003305">
    <property type="entry name" value="CenC_carb-bd"/>
</dbReference>
<dbReference type="Pfam" id="PF02018">
    <property type="entry name" value="CBM_4_9"/>
    <property type="match status" value="2"/>
</dbReference>
<dbReference type="InterPro" id="IPR023296">
    <property type="entry name" value="Glyco_hydro_beta-prop_sf"/>
</dbReference>
<dbReference type="InterPro" id="IPR013320">
    <property type="entry name" value="ConA-like_dom_sf"/>
</dbReference>
<feature type="domain" description="CBM-cenC" evidence="5">
    <location>
        <begin position="368"/>
        <end position="531"/>
    </location>
</feature>
<comment type="similarity">
    <text evidence="1">Belongs to the glycosyl hydrolase 43 family.</text>
</comment>
<evidence type="ECO:0000259" key="5">
    <source>
        <dbReference type="Pfam" id="PF02018"/>
    </source>
</evidence>
<feature type="chain" id="PRO_5046565551" evidence="4">
    <location>
        <begin position="27"/>
        <end position="894"/>
    </location>
</feature>
<dbReference type="InterPro" id="IPR006710">
    <property type="entry name" value="Glyco_hydro_43"/>
</dbReference>
<dbReference type="EMBL" id="UYIN01000021">
    <property type="protein sequence ID" value="VDG73945.1"/>
    <property type="molecule type" value="Genomic_DNA"/>
</dbReference>
<keyword evidence="8" id="KW-1185">Reference proteome</keyword>
<name>A0ABY6SZ52_9CLOT</name>
<dbReference type="Gene3D" id="2.60.120.260">
    <property type="entry name" value="Galactose-binding domain-like"/>
    <property type="match status" value="2"/>
</dbReference>
<feature type="signal peptide" evidence="4">
    <location>
        <begin position="1"/>
        <end position="26"/>
    </location>
</feature>